<dbReference type="Pfam" id="PF04545">
    <property type="entry name" value="Sigma70_r4"/>
    <property type="match status" value="1"/>
</dbReference>
<proteinExistence type="predicted"/>
<dbReference type="SUPFAM" id="SSF88659">
    <property type="entry name" value="Sigma3 and sigma4 domains of RNA polymerase sigma factors"/>
    <property type="match status" value="2"/>
</dbReference>
<keyword evidence="2" id="KW-0731">Sigma factor</keyword>
<dbReference type="NCBIfam" id="TIGR02937">
    <property type="entry name" value="sigma70-ECF"/>
    <property type="match status" value="1"/>
</dbReference>
<dbReference type="InterPro" id="IPR000943">
    <property type="entry name" value="RNA_pol_sigma70"/>
</dbReference>
<evidence type="ECO:0000256" key="4">
    <source>
        <dbReference type="ARBA" id="ARBA00023163"/>
    </source>
</evidence>
<dbReference type="PRINTS" id="PR00046">
    <property type="entry name" value="SIGMA70FCT"/>
</dbReference>
<dbReference type="PANTHER" id="PTHR30385">
    <property type="entry name" value="SIGMA FACTOR F FLAGELLAR"/>
    <property type="match status" value="1"/>
</dbReference>
<organism evidence="7 8">
    <name type="scientific">Croceicoccus marinus</name>
    <dbReference type="NCBI Taxonomy" id="450378"/>
    <lineage>
        <taxon>Bacteria</taxon>
        <taxon>Pseudomonadati</taxon>
        <taxon>Pseudomonadota</taxon>
        <taxon>Alphaproteobacteria</taxon>
        <taxon>Sphingomonadales</taxon>
        <taxon>Erythrobacteraceae</taxon>
        <taxon>Croceicoccus</taxon>
    </lineage>
</organism>
<keyword evidence="4" id="KW-0804">Transcription</keyword>
<dbReference type="InterPro" id="IPR007630">
    <property type="entry name" value="RNA_pol_sigma70_r4"/>
</dbReference>
<dbReference type="SUPFAM" id="SSF88946">
    <property type="entry name" value="Sigma2 domain of RNA polymerase sigma factors"/>
    <property type="match status" value="1"/>
</dbReference>
<dbReference type="InterPro" id="IPR007627">
    <property type="entry name" value="RNA_pol_sigma70_r2"/>
</dbReference>
<dbReference type="InterPro" id="IPR013324">
    <property type="entry name" value="RNA_pol_sigma_r3/r4-like"/>
</dbReference>
<dbReference type="EMBL" id="CP019602">
    <property type="protein sequence ID" value="ARU15940.1"/>
    <property type="molecule type" value="Genomic_DNA"/>
</dbReference>
<evidence type="ECO:0000256" key="3">
    <source>
        <dbReference type="ARBA" id="ARBA00023125"/>
    </source>
</evidence>
<dbReference type="GO" id="GO:0006352">
    <property type="term" value="P:DNA-templated transcription initiation"/>
    <property type="evidence" value="ECO:0007669"/>
    <property type="project" value="InterPro"/>
</dbReference>
<dbReference type="Gene3D" id="1.10.1740.10">
    <property type="match status" value="1"/>
</dbReference>
<name>A0A1Z1FAZ8_9SPHN</name>
<evidence type="ECO:0000313" key="8">
    <source>
        <dbReference type="Proteomes" id="UP000195807"/>
    </source>
</evidence>
<dbReference type="KEGG" id="cman:A9D14_06755"/>
<dbReference type="Proteomes" id="UP000195807">
    <property type="component" value="Chromosome"/>
</dbReference>
<protein>
    <submittedName>
        <fullName evidence="7">RNA polymerase subunit sigma</fullName>
    </submittedName>
</protein>
<keyword evidence="1" id="KW-0805">Transcription regulation</keyword>
<dbReference type="STRING" id="450378.GCA_001661675_01351"/>
<dbReference type="AlphaFoldDB" id="A0A1Z1FAZ8"/>
<dbReference type="OrthoDB" id="9799825at2"/>
<dbReference type="GO" id="GO:0016987">
    <property type="term" value="F:sigma factor activity"/>
    <property type="evidence" value="ECO:0007669"/>
    <property type="project" value="UniProtKB-KW"/>
</dbReference>
<evidence type="ECO:0000259" key="6">
    <source>
        <dbReference type="Pfam" id="PF04545"/>
    </source>
</evidence>
<dbReference type="Gene3D" id="1.20.140.160">
    <property type="match status" value="1"/>
</dbReference>
<keyword evidence="3" id="KW-0238">DNA-binding</keyword>
<dbReference type="RefSeq" id="WP_066844334.1">
    <property type="nucleotide sequence ID" value="NZ_CP019602.1"/>
</dbReference>
<dbReference type="GO" id="GO:0003677">
    <property type="term" value="F:DNA binding"/>
    <property type="evidence" value="ECO:0007669"/>
    <property type="project" value="UniProtKB-KW"/>
</dbReference>
<evidence type="ECO:0000256" key="2">
    <source>
        <dbReference type="ARBA" id="ARBA00023082"/>
    </source>
</evidence>
<evidence type="ECO:0000259" key="5">
    <source>
        <dbReference type="Pfam" id="PF04542"/>
    </source>
</evidence>
<sequence>MRHEHIAIAGNPRHEARRAYAGEAEHRIRAFMPMVKKLAWHAHGSGRPGIEIEDLIQVGLIALTECVRRHDGQGEHAFAAYAKTRVRGAMFDLIRREAPTTRTAARKRREIEEESRRLASQLGRIPSEGELADAMGMDAREFASVRAQSEPLRFDAIDSCYSDSNAAFADASADGLQAMEQAEQGERLANAIADLPERLQMITQLYFVEELNLGEIAAVLGVSIPRVHQLKAQALERLKAAMAD</sequence>
<evidence type="ECO:0000256" key="1">
    <source>
        <dbReference type="ARBA" id="ARBA00023015"/>
    </source>
</evidence>
<reference evidence="7 8" key="1">
    <citation type="submission" date="2017-01" db="EMBL/GenBank/DDBJ databases">
        <title>Complete genome sequence of esterase-producing bacterium Croceicoccus marinus E4A9.</title>
        <authorList>
            <person name="Wu Y.-H."/>
            <person name="Cheng H."/>
            <person name="Xu L."/>
            <person name="Huo Y.-Y."/>
            <person name="Wang C.-S."/>
            <person name="Xu X.-W."/>
        </authorList>
    </citation>
    <scope>NUCLEOTIDE SEQUENCE [LARGE SCALE GENOMIC DNA]</scope>
    <source>
        <strain evidence="7 8">E4A9</strain>
    </source>
</reference>
<feature type="domain" description="RNA polymerase sigma-70 region 2" evidence="5">
    <location>
        <begin position="28"/>
        <end position="98"/>
    </location>
</feature>
<dbReference type="Pfam" id="PF04542">
    <property type="entry name" value="Sigma70_r2"/>
    <property type="match status" value="1"/>
</dbReference>
<dbReference type="InterPro" id="IPR013325">
    <property type="entry name" value="RNA_pol_sigma_r2"/>
</dbReference>
<gene>
    <name evidence="7" type="ORF">A9D14_06755</name>
</gene>
<dbReference type="InterPro" id="IPR014284">
    <property type="entry name" value="RNA_pol_sigma-70_dom"/>
</dbReference>
<feature type="domain" description="RNA polymerase sigma-70 region 4" evidence="6">
    <location>
        <begin position="191"/>
        <end position="239"/>
    </location>
</feature>
<evidence type="ECO:0000313" key="7">
    <source>
        <dbReference type="EMBL" id="ARU15940.1"/>
    </source>
</evidence>
<keyword evidence="8" id="KW-1185">Reference proteome</keyword>
<accession>A0A1Z1FAZ8</accession>
<dbReference type="CDD" id="cd06171">
    <property type="entry name" value="Sigma70_r4"/>
    <property type="match status" value="1"/>
</dbReference>